<dbReference type="PANTHER" id="PTHR47245">
    <property type="entry name" value="PEPTIDYLPROLYL ISOMERASE"/>
    <property type="match status" value="1"/>
</dbReference>
<reference evidence="4 5" key="1">
    <citation type="submission" date="2020-07" db="EMBL/GenBank/DDBJ databases">
        <title>Roseicoccus Jingziensis gen. nov., sp. nov., isolated from coastal seawater.</title>
        <authorList>
            <person name="Feng X."/>
        </authorList>
    </citation>
    <scope>NUCLEOTIDE SEQUENCE [LARGE SCALE GENOMIC DNA]</scope>
    <source>
        <strain evidence="4 5">N1E253</strain>
    </source>
</reference>
<feature type="region of interest" description="Disordered" evidence="2">
    <location>
        <begin position="220"/>
        <end position="239"/>
    </location>
</feature>
<evidence type="ECO:0000256" key="2">
    <source>
        <dbReference type="SAM" id="MobiDB-lite"/>
    </source>
</evidence>
<keyword evidence="5" id="KW-1185">Reference proteome</keyword>
<dbReference type="PROSITE" id="PS01096">
    <property type="entry name" value="PPIC_PPIASE_1"/>
    <property type="match status" value="1"/>
</dbReference>
<evidence type="ECO:0000259" key="3">
    <source>
        <dbReference type="PROSITE" id="PS50198"/>
    </source>
</evidence>
<dbReference type="AlphaFoldDB" id="A0A851GKN9"/>
<dbReference type="InterPro" id="IPR050245">
    <property type="entry name" value="PrsA_foldase"/>
</dbReference>
<evidence type="ECO:0000256" key="1">
    <source>
        <dbReference type="PROSITE-ProRule" id="PRU00278"/>
    </source>
</evidence>
<dbReference type="Gene3D" id="3.10.50.40">
    <property type="match status" value="1"/>
</dbReference>
<name>A0A851GKN9_9BACT</name>
<dbReference type="GO" id="GO:0003755">
    <property type="term" value="F:peptidyl-prolyl cis-trans isomerase activity"/>
    <property type="evidence" value="ECO:0007669"/>
    <property type="project" value="UniProtKB-KW"/>
</dbReference>
<dbReference type="Pfam" id="PF13616">
    <property type="entry name" value="Rotamase_3"/>
    <property type="match status" value="1"/>
</dbReference>
<comment type="caution">
    <text evidence="4">The sequence shown here is derived from an EMBL/GenBank/DDBJ whole genome shotgun (WGS) entry which is preliminary data.</text>
</comment>
<dbReference type="InterPro" id="IPR046357">
    <property type="entry name" value="PPIase_dom_sf"/>
</dbReference>
<dbReference type="EMBL" id="JACBAZ010000004">
    <property type="protein sequence ID" value="NWK56401.1"/>
    <property type="molecule type" value="Genomic_DNA"/>
</dbReference>
<dbReference type="SUPFAM" id="SSF54534">
    <property type="entry name" value="FKBP-like"/>
    <property type="match status" value="1"/>
</dbReference>
<evidence type="ECO:0000313" key="5">
    <source>
        <dbReference type="Proteomes" id="UP000557872"/>
    </source>
</evidence>
<proteinExistence type="predicted"/>
<organism evidence="4 5">
    <name type="scientific">Oceaniferula marina</name>
    <dbReference type="NCBI Taxonomy" id="2748318"/>
    <lineage>
        <taxon>Bacteria</taxon>
        <taxon>Pseudomonadati</taxon>
        <taxon>Verrucomicrobiota</taxon>
        <taxon>Verrucomicrobiia</taxon>
        <taxon>Verrucomicrobiales</taxon>
        <taxon>Verrucomicrobiaceae</taxon>
        <taxon>Oceaniferula</taxon>
    </lineage>
</organism>
<sequence length="340" mass="39224">MFLFNGPVRKKIDELNVTDEERIQMAIDKGICAKVYEHYIYLSQVDRRVQENLFRTGRSPEKVRAKEWTLLRWAALNDLIDEQLLRTKTKVNNEQVSISEQAIDAEVQRFEKLFPDKKAMHEAMAAQGIESEKELRFRLAARLEQEAYLHNRIKKSLTISDEESKQWYDQHKQTFEMPERRQLRHIFLATLDRPSEDAEATLKTQLAKIQAKEADFASAAAEISEDERSKNKGGQLGWMSKNRLPGDFASATFTLAKNQPTLIRTKLGWHIVEVTDIKAPATVPFDTVKSEINSAIADTRRSEAIRQYRHNLRQLSQDHFQIFGQVVNQPVPDATGESNE</sequence>
<feature type="domain" description="PpiC" evidence="3">
    <location>
        <begin position="178"/>
        <end position="276"/>
    </location>
</feature>
<keyword evidence="1" id="KW-0697">Rotamase</keyword>
<dbReference type="PROSITE" id="PS50198">
    <property type="entry name" value="PPIC_PPIASE_2"/>
    <property type="match status" value="1"/>
</dbReference>
<accession>A0A851GKN9</accession>
<evidence type="ECO:0000313" key="4">
    <source>
        <dbReference type="EMBL" id="NWK56401.1"/>
    </source>
</evidence>
<keyword evidence="1 4" id="KW-0413">Isomerase</keyword>
<dbReference type="InterPro" id="IPR027304">
    <property type="entry name" value="Trigger_fact/SurA_dom_sf"/>
</dbReference>
<dbReference type="InterPro" id="IPR023058">
    <property type="entry name" value="PPIase_PpiC_CS"/>
</dbReference>
<dbReference type="Proteomes" id="UP000557872">
    <property type="component" value="Unassembled WGS sequence"/>
</dbReference>
<protein>
    <submittedName>
        <fullName evidence="4">Peptidylprolyl isomerase</fullName>
    </submittedName>
</protein>
<dbReference type="Gene3D" id="1.10.4030.10">
    <property type="entry name" value="Porin chaperone SurA, peptide-binding domain"/>
    <property type="match status" value="1"/>
</dbReference>
<gene>
    <name evidence="4" type="ORF">HW115_12325</name>
</gene>
<dbReference type="InterPro" id="IPR000297">
    <property type="entry name" value="PPIase_PpiC"/>
</dbReference>
<dbReference type="SUPFAM" id="SSF109998">
    <property type="entry name" value="Triger factor/SurA peptide-binding domain-like"/>
    <property type="match status" value="1"/>
</dbReference>
<dbReference type="PANTHER" id="PTHR47245:SF2">
    <property type="entry name" value="PEPTIDYL-PROLYL CIS-TRANS ISOMERASE HP_0175-RELATED"/>
    <property type="match status" value="1"/>
</dbReference>